<keyword evidence="1" id="KW-0812">Transmembrane</keyword>
<feature type="transmembrane region" description="Helical" evidence="1">
    <location>
        <begin position="46"/>
        <end position="65"/>
    </location>
</feature>
<feature type="transmembrane region" description="Helical" evidence="1">
    <location>
        <begin position="323"/>
        <end position="344"/>
    </location>
</feature>
<dbReference type="EMBL" id="JAROCG010000001">
    <property type="protein sequence ID" value="MDN4611966.1"/>
    <property type="molecule type" value="Genomic_DNA"/>
</dbReference>
<feature type="transmembrane region" description="Helical" evidence="1">
    <location>
        <begin position="86"/>
        <end position="107"/>
    </location>
</feature>
<keyword evidence="1" id="KW-1133">Transmembrane helix</keyword>
<dbReference type="PANTHER" id="PTHR23028">
    <property type="entry name" value="ACETYLTRANSFERASE"/>
    <property type="match status" value="1"/>
</dbReference>
<dbReference type="GO" id="GO:0016746">
    <property type="term" value="F:acyltransferase activity"/>
    <property type="evidence" value="ECO:0007669"/>
    <property type="project" value="UniProtKB-KW"/>
</dbReference>
<dbReference type="Pfam" id="PF01757">
    <property type="entry name" value="Acyl_transf_3"/>
    <property type="match status" value="1"/>
</dbReference>
<reference evidence="3" key="1">
    <citation type="submission" date="2023-06" db="EMBL/GenBank/DDBJ databases">
        <title>MT1 and MT2 Draft Genomes of Novel Species.</title>
        <authorList>
            <person name="Venkateswaran K."/>
        </authorList>
    </citation>
    <scope>NUCLEOTIDE SEQUENCE</scope>
    <source>
        <strain evidence="3">IIF3SC-B10</strain>
    </source>
</reference>
<dbReference type="PANTHER" id="PTHR23028:SF53">
    <property type="entry name" value="ACYL_TRANSF_3 DOMAIN-CONTAINING PROTEIN"/>
    <property type="match status" value="1"/>
</dbReference>
<keyword evidence="4" id="KW-1185">Reference proteome</keyword>
<dbReference type="RefSeq" id="WP_301228327.1">
    <property type="nucleotide sequence ID" value="NZ_JAROCG010000001.1"/>
</dbReference>
<dbReference type="EC" id="2.3.-.-" evidence="3"/>
<protein>
    <submittedName>
        <fullName evidence="3">Acyltransferase</fullName>
        <ecNumber evidence="3">2.3.-.-</ecNumber>
    </submittedName>
</protein>
<feature type="transmembrane region" description="Helical" evidence="1">
    <location>
        <begin position="17"/>
        <end position="34"/>
    </location>
</feature>
<feature type="transmembrane region" description="Helical" evidence="1">
    <location>
        <begin position="191"/>
        <end position="212"/>
    </location>
</feature>
<evidence type="ECO:0000313" key="3">
    <source>
        <dbReference type="EMBL" id="MDN4611966.1"/>
    </source>
</evidence>
<evidence type="ECO:0000259" key="2">
    <source>
        <dbReference type="Pfam" id="PF01757"/>
    </source>
</evidence>
<proteinExistence type="predicted"/>
<evidence type="ECO:0000256" key="1">
    <source>
        <dbReference type="SAM" id="Phobius"/>
    </source>
</evidence>
<dbReference type="Proteomes" id="UP001174209">
    <property type="component" value="Unassembled WGS sequence"/>
</dbReference>
<accession>A0ABT8K3E2</accession>
<dbReference type="InterPro" id="IPR050879">
    <property type="entry name" value="Acyltransferase_3"/>
</dbReference>
<keyword evidence="3" id="KW-0012">Acyltransferase</keyword>
<feature type="transmembrane region" description="Helical" evidence="1">
    <location>
        <begin position="224"/>
        <end position="243"/>
    </location>
</feature>
<dbReference type="InterPro" id="IPR002656">
    <property type="entry name" value="Acyl_transf_3_dom"/>
</dbReference>
<feature type="transmembrane region" description="Helical" evidence="1">
    <location>
        <begin position="255"/>
        <end position="274"/>
    </location>
</feature>
<evidence type="ECO:0000313" key="4">
    <source>
        <dbReference type="Proteomes" id="UP001174209"/>
    </source>
</evidence>
<gene>
    <name evidence="3" type="ORF">P5G52_13940</name>
</gene>
<feature type="transmembrane region" description="Helical" evidence="1">
    <location>
        <begin position="160"/>
        <end position="185"/>
    </location>
</feature>
<name>A0ABT8K3E2_9MICC</name>
<keyword evidence="3" id="KW-0808">Transferase</keyword>
<feature type="transmembrane region" description="Helical" evidence="1">
    <location>
        <begin position="286"/>
        <end position="303"/>
    </location>
</feature>
<feature type="domain" description="Acyltransferase 3" evidence="2">
    <location>
        <begin position="13"/>
        <end position="337"/>
    </location>
</feature>
<organism evidence="3 4">
    <name type="scientific">Arthrobacter burdickii</name>
    <dbReference type="NCBI Taxonomy" id="3035920"/>
    <lineage>
        <taxon>Bacteria</taxon>
        <taxon>Bacillati</taxon>
        <taxon>Actinomycetota</taxon>
        <taxon>Actinomycetes</taxon>
        <taxon>Micrococcales</taxon>
        <taxon>Micrococcaceae</taxon>
        <taxon>Arthrobacter</taxon>
    </lineage>
</organism>
<comment type="caution">
    <text evidence="3">The sequence shown here is derived from an EMBL/GenBank/DDBJ whole genome shotgun (WGS) entry which is preliminary data.</text>
</comment>
<feature type="transmembrane region" description="Helical" evidence="1">
    <location>
        <begin position="134"/>
        <end position="153"/>
    </location>
</feature>
<keyword evidence="1" id="KW-0472">Membrane</keyword>
<sequence>MDSTTAKPVNLRSLTGLRFYAAFIVVIYHVWRIYDGAAWIGPLAGYGYTGVTFFFILSGFVLCWSHKPGITTGAFYWHRFARVWPLHALTTLFAIILGLAAGTTLSWKSLPFVLTLTHAWLPGEDRFAFNGPSWSLSNEMFFYALFPLIFLLLAKQGKPLVWAGVTFTATALVGLAAMGVILRYSPGNIGFALYTMPAFRLAEFIMGICLALAMQRGWRPRFGLHHAVAAAITVYALLAVTTGLHSGNPLELPNFVGNLVMGVPFAMIITAGAAGDLRGNGGLVRSPLMLKLGSWSFALYLIHELVLRATEPLADTLSAVPTVLLAIAAVALSILIAGGLYNYFERPVEKQLRARLKNRSGVTQSA</sequence>